<dbReference type="EMBL" id="KN124698">
    <property type="protein sequence ID" value="KFO20560.1"/>
    <property type="molecule type" value="Genomic_DNA"/>
</dbReference>
<name>A0A091CSV5_FUKDA</name>
<gene>
    <name evidence="1" type="ORF">H920_18020</name>
</gene>
<evidence type="ECO:0000313" key="1">
    <source>
        <dbReference type="EMBL" id="KFO20560.1"/>
    </source>
</evidence>
<evidence type="ECO:0000313" key="2">
    <source>
        <dbReference type="Proteomes" id="UP000028990"/>
    </source>
</evidence>
<proteinExistence type="predicted"/>
<sequence length="109" mass="11981">MCLGCDCVSQVHNWLFQTVQDKTEEAAVEGIFTLIDATKKFNSRELCFTDPKSTVVIDTVITLIISGLCREGGVFSFYLSVGQLAVRTALLLEGQERRHTGGPENNLQG</sequence>
<accession>A0A091CSV5</accession>
<keyword evidence="2" id="KW-1185">Reference proteome</keyword>
<reference evidence="1 2" key="1">
    <citation type="submission" date="2013-11" db="EMBL/GenBank/DDBJ databases">
        <title>The Damaraland mole rat (Fukomys damarensis) genome and evolution of African mole rats.</title>
        <authorList>
            <person name="Gladyshev V.N."/>
            <person name="Fang X."/>
        </authorList>
    </citation>
    <scope>NUCLEOTIDE SEQUENCE [LARGE SCALE GENOMIC DNA]</scope>
    <source>
        <tissue evidence="1">Liver</tissue>
    </source>
</reference>
<dbReference type="AlphaFoldDB" id="A0A091CSV5"/>
<organism evidence="1 2">
    <name type="scientific">Fukomys damarensis</name>
    <name type="common">Damaraland mole rat</name>
    <name type="synonym">Cryptomys damarensis</name>
    <dbReference type="NCBI Taxonomy" id="885580"/>
    <lineage>
        <taxon>Eukaryota</taxon>
        <taxon>Metazoa</taxon>
        <taxon>Chordata</taxon>
        <taxon>Craniata</taxon>
        <taxon>Vertebrata</taxon>
        <taxon>Euteleostomi</taxon>
        <taxon>Mammalia</taxon>
        <taxon>Eutheria</taxon>
        <taxon>Euarchontoglires</taxon>
        <taxon>Glires</taxon>
        <taxon>Rodentia</taxon>
        <taxon>Hystricomorpha</taxon>
        <taxon>Bathyergidae</taxon>
        <taxon>Fukomys</taxon>
    </lineage>
</organism>
<protein>
    <submittedName>
        <fullName evidence="1">Uncharacterized protein</fullName>
    </submittedName>
</protein>
<dbReference type="Proteomes" id="UP000028990">
    <property type="component" value="Unassembled WGS sequence"/>
</dbReference>